<dbReference type="Pfam" id="PF03732">
    <property type="entry name" value="Retrotrans_gag"/>
    <property type="match status" value="1"/>
</dbReference>
<sequence length="379" mass="44901">MSHDGEEVPEVIDPNVAILQAIQGMLELMREERQERRAQQQRELGGRENVRGRGRNNLFNVMQPRRMERVHEDRDGGVKFKIPPFTGTTDSETYLQWKRKIEHVFDCNTFSENKKMKLAIAKFTNYAYEWYHYLKFERRRKEEDPIETWEELKEAMRKRFVPKHYERDLKTKLQSLRQGIKSVAEYYREMETLIGRARIQEDEEDTMSRFLGGLDQEIAHLVDRNPPYNMNESMQSRGKFVAAKKVEAESSNTKKVEASKEVKEKTSSIQCWKCKGFGYMSKDCINKRVMVVRNGVIDSKDECVENDLQLEEEYETLVDDEYIEEGRSWQYDREVTYDGLLNKYTFTLDEKKFTLLPLSPYEEFNDMFPHEDAPTGLPP</sequence>
<reference evidence="2 3" key="1">
    <citation type="submission" date="2019-08" db="EMBL/GenBank/DDBJ databases">
        <title>Draft genome sequences of two oriental melons (Cucumis melo L. var makuwa).</title>
        <authorList>
            <person name="Kwon S.-Y."/>
        </authorList>
    </citation>
    <scope>NUCLEOTIDE SEQUENCE [LARGE SCALE GENOMIC DNA]</scope>
    <source>
        <strain evidence="3">cv. SW 3</strain>
        <tissue evidence="2">Leaf</tissue>
    </source>
</reference>
<evidence type="ECO:0000313" key="2">
    <source>
        <dbReference type="EMBL" id="KAA0067207.1"/>
    </source>
</evidence>
<name>A0A5A7VJ64_CUCMM</name>
<dbReference type="STRING" id="1194695.A0A5A7VJ64"/>
<feature type="domain" description="Retrotransposon gag" evidence="1">
    <location>
        <begin position="117"/>
        <end position="215"/>
    </location>
</feature>
<dbReference type="OrthoDB" id="1719899at2759"/>
<evidence type="ECO:0000259" key="1">
    <source>
        <dbReference type="Pfam" id="PF03732"/>
    </source>
</evidence>
<dbReference type="PANTHER" id="PTHR35046:SF9">
    <property type="entry name" value="RNA-DIRECTED DNA POLYMERASE"/>
    <property type="match status" value="1"/>
</dbReference>
<dbReference type="Proteomes" id="UP000321393">
    <property type="component" value="Unassembled WGS sequence"/>
</dbReference>
<evidence type="ECO:0000313" key="3">
    <source>
        <dbReference type="Proteomes" id="UP000321393"/>
    </source>
</evidence>
<accession>A0A5A7VJ64</accession>
<organism evidence="2 3">
    <name type="scientific">Cucumis melo var. makuwa</name>
    <name type="common">Oriental melon</name>
    <dbReference type="NCBI Taxonomy" id="1194695"/>
    <lineage>
        <taxon>Eukaryota</taxon>
        <taxon>Viridiplantae</taxon>
        <taxon>Streptophyta</taxon>
        <taxon>Embryophyta</taxon>
        <taxon>Tracheophyta</taxon>
        <taxon>Spermatophyta</taxon>
        <taxon>Magnoliopsida</taxon>
        <taxon>eudicotyledons</taxon>
        <taxon>Gunneridae</taxon>
        <taxon>Pentapetalae</taxon>
        <taxon>rosids</taxon>
        <taxon>fabids</taxon>
        <taxon>Cucurbitales</taxon>
        <taxon>Cucurbitaceae</taxon>
        <taxon>Benincaseae</taxon>
        <taxon>Cucumis</taxon>
    </lineage>
</organism>
<comment type="caution">
    <text evidence="2">The sequence shown here is derived from an EMBL/GenBank/DDBJ whole genome shotgun (WGS) entry which is preliminary data.</text>
</comment>
<dbReference type="InterPro" id="IPR005162">
    <property type="entry name" value="Retrotrans_gag_dom"/>
</dbReference>
<gene>
    <name evidence="2" type="ORF">E6C27_scaffold418G00090</name>
</gene>
<protein>
    <recommendedName>
        <fullName evidence="1">Retrotransposon gag domain-containing protein</fullName>
    </recommendedName>
</protein>
<dbReference type="EMBL" id="SSTE01000601">
    <property type="protein sequence ID" value="KAA0067207.1"/>
    <property type="molecule type" value="Genomic_DNA"/>
</dbReference>
<dbReference type="AlphaFoldDB" id="A0A5A7VJ64"/>
<dbReference type="PANTHER" id="PTHR35046">
    <property type="entry name" value="ZINC KNUCKLE (CCHC-TYPE) FAMILY PROTEIN"/>
    <property type="match status" value="1"/>
</dbReference>
<proteinExistence type="predicted"/>